<comment type="caution">
    <text evidence="4">The sequence shown here is derived from an EMBL/GenBank/DDBJ whole genome shotgun (WGS) entry which is preliminary data.</text>
</comment>
<name>A0A4U2YY63_9BACI</name>
<feature type="transmembrane region" description="Helical" evidence="2">
    <location>
        <begin position="341"/>
        <end position="362"/>
    </location>
</feature>
<reference evidence="4 5" key="1">
    <citation type="submission" date="2019-04" db="EMBL/GenBank/DDBJ databases">
        <title>Lysinibacillus genome sequencing.</title>
        <authorList>
            <person name="Dunlap C."/>
        </authorList>
    </citation>
    <scope>NUCLEOTIDE SEQUENCE [LARGE SCALE GENOMIC DNA]</scope>
    <source>
        <strain evidence="4 5">CCTCC AB 2010389</strain>
    </source>
</reference>
<keyword evidence="2" id="KW-1133">Transmembrane helix</keyword>
<accession>A0A4U2YY63</accession>
<evidence type="ECO:0000313" key="4">
    <source>
        <dbReference type="EMBL" id="TKI66618.1"/>
    </source>
</evidence>
<dbReference type="Pfam" id="PF20155">
    <property type="entry name" value="TMP_3"/>
    <property type="match status" value="1"/>
</dbReference>
<dbReference type="NCBIfam" id="TIGR02675">
    <property type="entry name" value="tape_meas_nterm"/>
    <property type="match status" value="1"/>
</dbReference>
<feature type="transmembrane region" description="Helical" evidence="2">
    <location>
        <begin position="474"/>
        <end position="495"/>
    </location>
</feature>
<dbReference type="InterPro" id="IPR013491">
    <property type="entry name" value="Tape_meas_N"/>
</dbReference>
<gene>
    <name evidence="4" type="ORF">FC756_14410</name>
</gene>
<evidence type="ECO:0000313" key="5">
    <source>
        <dbReference type="Proteomes" id="UP000308744"/>
    </source>
</evidence>
<keyword evidence="2" id="KW-0812">Transmembrane</keyword>
<evidence type="ECO:0000259" key="3">
    <source>
        <dbReference type="Pfam" id="PF20155"/>
    </source>
</evidence>
<keyword evidence="5" id="KW-1185">Reference proteome</keyword>
<evidence type="ECO:0000256" key="1">
    <source>
        <dbReference type="SAM" id="Coils"/>
    </source>
</evidence>
<keyword evidence="1" id="KW-0175">Coiled coil</keyword>
<dbReference type="Proteomes" id="UP000308744">
    <property type="component" value="Unassembled WGS sequence"/>
</dbReference>
<proteinExistence type="predicted"/>
<dbReference type="EMBL" id="SZPU01000056">
    <property type="protein sequence ID" value="TKI66618.1"/>
    <property type="molecule type" value="Genomic_DNA"/>
</dbReference>
<dbReference type="RefSeq" id="WP_107896634.1">
    <property type="nucleotide sequence ID" value="NZ_PYWM01000022.1"/>
</dbReference>
<feature type="transmembrane region" description="Helical" evidence="2">
    <location>
        <begin position="409"/>
        <end position="435"/>
    </location>
</feature>
<feature type="transmembrane region" description="Helical" evidence="2">
    <location>
        <begin position="441"/>
        <end position="462"/>
    </location>
</feature>
<protein>
    <submittedName>
        <fullName evidence="4">Tape measure protein</fullName>
    </submittedName>
</protein>
<evidence type="ECO:0000256" key="2">
    <source>
        <dbReference type="SAM" id="Phobius"/>
    </source>
</evidence>
<feature type="domain" description="Tape measure protein N-terminal" evidence="3">
    <location>
        <begin position="113"/>
        <end position="311"/>
    </location>
</feature>
<feature type="transmembrane region" description="Helical" evidence="2">
    <location>
        <begin position="368"/>
        <end position="389"/>
    </location>
</feature>
<keyword evidence="2" id="KW-0472">Membrane</keyword>
<feature type="coiled-coil region" evidence="1">
    <location>
        <begin position="48"/>
        <end position="75"/>
    </location>
</feature>
<sequence length="755" mass="82083">MATIRTAIQIQDRLSQPMRAMHSAVSTMVNQMEALNAASGHMMDTSSIEIARRELARAAEQFNRIESEVRDADNAQQRFTNHIRDGTNAAKGLLGKIMGILAAYLTLQSIGDVVKLSDEMTNIDARLNLAVESMPKLEPISTSIEVDTKGLSEVQQLQQQIFDAAQRSYAPYTQTADLVGKLSMNAKDAFGNTTEVVAFAELLNKQFGIAGTNAEGVASATLQITQALGSGVLRGEELNSVFESAPTIIQNIADHLGVSIGKIREMAADGELTASVVKNAMFAAADDINKKFNDMPVTWSQVWTNFKNEALWAFQDVLKNINGIFNSDRFKDFSASATQSLYLVATVVEQVLSIMTTVGSFVYDNWSFIAPVVGGVTAALIINAAAWAWTNREIAINALMTLTAGIRNLWYVATTVLSTWATYGFAAAMAALSIAIAANPIGWLIGAIVLLIVLFYLAVAVINHFAGTSISATGIVAGAFMVLGTHIYNIVAFWWNIFASFWEFFANISKDRTYAIKKLFYNLASNFLDMAISMSSGWDKFATGFANAMIDAVNKAIQAWNWLIDLLPTDIAAKIGLGKGTEFSHRTSITSDFKGIKAGLKDWVGEAPADYWEAPKMEMKSLGGAWDTGYNWGANVFNPEKGTGGSDDQIKKAIDDALALGDKLDKGNDAGKKTADNTKKAADGIKMLNEDLKYLRDLAEREAINRYTTAEITVDMKNENYINNETDIDGIVDKFGEKVEETVAMLAEGGPTDHV</sequence>
<dbReference type="AlphaFoldDB" id="A0A4U2YY63"/>
<organism evidence="4 5">
    <name type="scientific">Lysinibacillus mangiferihumi</name>
    <dbReference type="NCBI Taxonomy" id="1130819"/>
    <lineage>
        <taxon>Bacteria</taxon>
        <taxon>Bacillati</taxon>
        <taxon>Bacillota</taxon>
        <taxon>Bacilli</taxon>
        <taxon>Bacillales</taxon>
        <taxon>Bacillaceae</taxon>
        <taxon>Lysinibacillus</taxon>
    </lineage>
</organism>